<dbReference type="AlphaFoldDB" id="A0A4U8T847"/>
<name>A0A4U8T847_9HELI</name>
<dbReference type="EMBL" id="JRPR02000016">
    <property type="protein sequence ID" value="TLD94847.1"/>
    <property type="molecule type" value="Genomic_DNA"/>
</dbReference>
<keyword evidence="2" id="KW-1185">Reference proteome</keyword>
<dbReference type="Pfam" id="PF07087">
    <property type="entry name" value="DUF1353"/>
    <property type="match status" value="1"/>
</dbReference>
<comment type="caution">
    <text evidence="1">The sequence shown here is derived from an EMBL/GenBank/DDBJ whole genome shotgun (WGS) entry which is preliminary data.</text>
</comment>
<gene>
    <name evidence="1" type="ORF">LS71_009085</name>
</gene>
<reference evidence="1 2" key="1">
    <citation type="journal article" date="2014" name="Genome Announc.">
        <title>Draft genome sequences of eight enterohepatic helicobacter species isolated from both laboratory and wild rodents.</title>
        <authorList>
            <person name="Sheh A."/>
            <person name="Shen Z."/>
            <person name="Fox J.G."/>
        </authorList>
    </citation>
    <scope>NUCLEOTIDE SEQUENCE [LARGE SCALE GENOMIC DNA]</scope>
    <source>
        <strain evidence="1 2">MIT 09-6949</strain>
    </source>
</reference>
<sequence length="131" mass="15159">MRSFTSELRLIMSDKGESITLLEGFYYYRAPLRLDIMGEKLEHCIIVPKGFRSDGFSNFGAHFFVNKFGRGLKCAILHDYLCEQFHKGKISRKEADEIFLESMLETKAFNPLKARLIYACVRAFALLKGYE</sequence>
<protein>
    <submittedName>
        <fullName evidence="1">DUF1353 domain-containing protein</fullName>
    </submittedName>
</protein>
<dbReference type="InterPro" id="IPR010767">
    <property type="entry name" value="Phage_CGC-2007_Cje0229"/>
</dbReference>
<evidence type="ECO:0000313" key="1">
    <source>
        <dbReference type="EMBL" id="TLD94847.1"/>
    </source>
</evidence>
<dbReference type="OrthoDB" id="5329119at2"/>
<dbReference type="RefSeq" id="WP_034357295.1">
    <property type="nucleotide sequence ID" value="NZ_JRPR02000016.1"/>
</dbReference>
<evidence type="ECO:0000313" key="2">
    <source>
        <dbReference type="Proteomes" id="UP000029733"/>
    </source>
</evidence>
<accession>A0A4U8T847</accession>
<proteinExistence type="predicted"/>
<dbReference type="Proteomes" id="UP000029733">
    <property type="component" value="Unassembled WGS sequence"/>
</dbReference>
<organism evidence="1 2">
    <name type="scientific">Helicobacter jaachi</name>
    <dbReference type="NCBI Taxonomy" id="1677920"/>
    <lineage>
        <taxon>Bacteria</taxon>
        <taxon>Pseudomonadati</taxon>
        <taxon>Campylobacterota</taxon>
        <taxon>Epsilonproteobacteria</taxon>
        <taxon>Campylobacterales</taxon>
        <taxon>Helicobacteraceae</taxon>
        <taxon>Helicobacter</taxon>
    </lineage>
</organism>